<dbReference type="Gene3D" id="1.20.1560.10">
    <property type="entry name" value="ABC transporter type 1, transmembrane domain"/>
    <property type="match status" value="1"/>
</dbReference>
<sequence length="609" mass="67406">MKSLRQAYAILSSSHRRGLLALAVLMLLSAILEMAGIASIMPFMSMVADPGIVNHNHWLSITYHRFGFESPRSFMIFLGCIVLGVLFLSNLIAALTVWSILRFSFTAGRDLAQKMFSVYLNHSYVFFLNRNSSELVQNTLFEMGRTVNNVLIPLLTILARSTIALSILVLLFSVNPSLALVAGTILGGAYGLVYFGVRKTLARSGQEISRENARRTQVAYETFGGIKDIKILGREKTFFNLFQKPVERYALLQAQTQMISLLPRYALETMAFGGIIGIVLYLLSTGENLSTTLPLISLYALAGYRLMPALQQIFANWSTVRFNISAVERIARDIETLPEKSQNPIVPPPATRRLSVQNAIELDRVTFHYPGREEAVLDKLSLVIPARTSIGLVGSTGSGKTTTLDILLGLLEPTEGSIKIDGQPVNRTNVREWQATIGYVPQQIMLLDDTVLKNIAFGIPEHEIDRDKVVQAATLAHLHDFVTTDLPEGYDTPIGERGVRLSGGQRQRIGIARALYHEPSVLVLDEATSALDNITENVIMEALNTLSRDKTVIMVAHRLTTVRECDTIVVLDRGRVADSGTYEALLDRNDFFRMLAPDPAPESRAVEAE</sequence>
<keyword evidence="8 9" id="KW-0472">Membrane</keyword>
<dbReference type="SUPFAM" id="SSF90123">
    <property type="entry name" value="ABC transporter transmembrane region"/>
    <property type="match status" value="1"/>
</dbReference>
<accession>A0A094WFA4</accession>
<evidence type="ECO:0000259" key="10">
    <source>
        <dbReference type="PROSITE" id="PS50893"/>
    </source>
</evidence>
<dbReference type="SUPFAM" id="SSF52540">
    <property type="entry name" value="P-loop containing nucleoside triphosphate hydrolases"/>
    <property type="match status" value="1"/>
</dbReference>
<keyword evidence="6" id="KW-0067">ATP-binding</keyword>
<dbReference type="GO" id="GO:0005524">
    <property type="term" value="F:ATP binding"/>
    <property type="evidence" value="ECO:0007669"/>
    <property type="project" value="UniProtKB-KW"/>
</dbReference>
<dbReference type="PATRIC" id="fig|178606.4.peg.894"/>
<dbReference type="OrthoDB" id="9804259at2"/>
<feature type="transmembrane region" description="Helical" evidence="9">
    <location>
        <begin position="265"/>
        <end position="283"/>
    </location>
</feature>
<dbReference type="EMBL" id="JPGK01000003">
    <property type="protein sequence ID" value="KGA94322.1"/>
    <property type="molecule type" value="Genomic_DNA"/>
</dbReference>
<dbReference type="InterPro" id="IPR003593">
    <property type="entry name" value="AAA+_ATPase"/>
</dbReference>
<evidence type="ECO:0000313" key="13">
    <source>
        <dbReference type="Proteomes" id="UP000029452"/>
    </source>
</evidence>
<evidence type="ECO:0000256" key="8">
    <source>
        <dbReference type="ARBA" id="ARBA00023136"/>
    </source>
</evidence>
<dbReference type="PANTHER" id="PTHR24221:SF654">
    <property type="entry name" value="ATP-BINDING CASSETTE SUB-FAMILY B MEMBER 6"/>
    <property type="match status" value="1"/>
</dbReference>
<dbReference type="PROSITE" id="PS00211">
    <property type="entry name" value="ABC_TRANSPORTER_1"/>
    <property type="match status" value="1"/>
</dbReference>
<evidence type="ECO:0000256" key="2">
    <source>
        <dbReference type="ARBA" id="ARBA00022448"/>
    </source>
</evidence>
<keyword evidence="3" id="KW-1003">Cell membrane</keyword>
<dbReference type="RefSeq" id="WP_036081492.1">
    <property type="nucleotide sequence ID" value="NZ_JBPKCJ010000001.1"/>
</dbReference>
<feature type="domain" description="ABC transporter" evidence="10">
    <location>
        <begin position="360"/>
        <end position="598"/>
    </location>
</feature>
<gene>
    <name evidence="12" type="ORF">LptCag_1085</name>
</gene>
<evidence type="ECO:0000256" key="3">
    <source>
        <dbReference type="ARBA" id="ARBA00022475"/>
    </source>
</evidence>
<dbReference type="InterPro" id="IPR011527">
    <property type="entry name" value="ABC1_TM_dom"/>
</dbReference>
<dbReference type="InterPro" id="IPR039421">
    <property type="entry name" value="Type_1_exporter"/>
</dbReference>
<evidence type="ECO:0000256" key="4">
    <source>
        <dbReference type="ARBA" id="ARBA00022692"/>
    </source>
</evidence>
<dbReference type="Proteomes" id="UP000029452">
    <property type="component" value="Unassembled WGS sequence"/>
</dbReference>
<evidence type="ECO:0000256" key="9">
    <source>
        <dbReference type="SAM" id="Phobius"/>
    </source>
</evidence>
<reference evidence="12 13" key="1">
    <citation type="submission" date="2014-06" db="EMBL/GenBank/DDBJ databases">
        <title>Draft genome sequence of iron oxidizing acidophile Leptospirillum ferriphilum DSM14647.</title>
        <authorList>
            <person name="Cardenas J.P."/>
            <person name="Lazcano M."/>
            <person name="Ossandon F.J."/>
            <person name="Corbett M."/>
            <person name="Holmes D.S."/>
            <person name="Watkin E."/>
        </authorList>
    </citation>
    <scope>NUCLEOTIDE SEQUENCE [LARGE SCALE GENOMIC DNA]</scope>
    <source>
        <strain evidence="12 13">DSM 14647</strain>
    </source>
</reference>
<organism evidence="12 13">
    <name type="scientific">Leptospirillum ferriphilum</name>
    <dbReference type="NCBI Taxonomy" id="178606"/>
    <lineage>
        <taxon>Bacteria</taxon>
        <taxon>Pseudomonadati</taxon>
        <taxon>Nitrospirota</taxon>
        <taxon>Nitrospiria</taxon>
        <taxon>Nitrospirales</taxon>
        <taxon>Nitrospiraceae</taxon>
        <taxon>Leptospirillum</taxon>
    </lineage>
</organism>
<comment type="subcellular location">
    <subcellularLocation>
        <location evidence="1">Cell membrane</location>
        <topology evidence="1">Multi-pass membrane protein</topology>
    </subcellularLocation>
</comment>
<dbReference type="InterPro" id="IPR003439">
    <property type="entry name" value="ABC_transporter-like_ATP-bd"/>
</dbReference>
<dbReference type="Pfam" id="PF00664">
    <property type="entry name" value="ABC_membrane"/>
    <property type="match status" value="1"/>
</dbReference>
<proteinExistence type="predicted"/>
<keyword evidence="2" id="KW-0813">Transport</keyword>
<dbReference type="Gene3D" id="3.40.50.300">
    <property type="entry name" value="P-loop containing nucleotide triphosphate hydrolases"/>
    <property type="match status" value="1"/>
</dbReference>
<feature type="transmembrane region" description="Helical" evidence="9">
    <location>
        <begin position="74"/>
        <end position="101"/>
    </location>
</feature>
<feature type="domain" description="ABC transmembrane type-1" evidence="11">
    <location>
        <begin position="20"/>
        <end position="320"/>
    </location>
</feature>
<comment type="caution">
    <text evidence="12">The sequence shown here is derived from an EMBL/GenBank/DDBJ whole genome shotgun (WGS) entry which is preliminary data.</text>
</comment>
<keyword evidence="7 9" id="KW-1133">Transmembrane helix</keyword>
<protein>
    <submittedName>
        <fullName evidence="12">Phospholipid-lipopolysaccharide ABC transporter</fullName>
    </submittedName>
</protein>
<evidence type="ECO:0000256" key="6">
    <source>
        <dbReference type="ARBA" id="ARBA00022840"/>
    </source>
</evidence>
<dbReference type="PROSITE" id="PS50893">
    <property type="entry name" value="ABC_TRANSPORTER_2"/>
    <property type="match status" value="1"/>
</dbReference>
<keyword evidence="5" id="KW-0547">Nucleotide-binding</keyword>
<dbReference type="InterPro" id="IPR027417">
    <property type="entry name" value="P-loop_NTPase"/>
</dbReference>
<dbReference type="GO" id="GO:0016887">
    <property type="term" value="F:ATP hydrolysis activity"/>
    <property type="evidence" value="ECO:0007669"/>
    <property type="project" value="InterPro"/>
</dbReference>
<dbReference type="SMART" id="SM00382">
    <property type="entry name" value="AAA"/>
    <property type="match status" value="1"/>
</dbReference>
<feature type="transmembrane region" description="Helical" evidence="9">
    <location>
        <begin position="150"/>
        <end position="172"/>
    </location>
</feature>
<dbReference type="GO" id="GO:0140359">
    <property type="term" value="F:ABC-type transporter activity"/>
    <property type="evidence" value="ECO:0007669"/>
    <property type="project" value="InterPro"/>
</dbReference>
<evidence type="ECO:0000256" key="5">
    <source>
        <dbReference type="ARBA" id="ARBA00022741"/>
    </source>
</evidence>
<evidence type="ECO:0000256" key="7">
    <source>
        <dbReference type="ARBA" id="ARBA00022989"/>
    </source>
</evidence>
<feature type="transmembrane region" description="Helical" evidence="9">
    <location>
        <begin position="178"/>
        <end position="197"/>
    </location>
</feature>
<dbReference type="GO" id="GO:0005886">
    <property type="term" value="C:plasma membrane"/>
    <property type="evidence" value="ECO:0007669"/>
    <property type="project" value="UniProtKB-SubCell"/>
</dbReference>
<dbReference type="InterPro" id="IPR036640">
    <property type="entry name" value="ABC1_TM_sf"/>
</dbReference>
<dbReference type="GO" id="GO:0034040">
    <property type="term" value="F:ATPase-coupled lipid transmembrane transporter activity"/>
    <property type="evidence" value="ECO:0007669"/>
    <property type="project" value="TreeGrafter"/>
</dbReference>
<dbReference type="Pfam" id="PF00005">
    <property type="entry name" value="ABC_tran"/>
    <property type="match status" value="1"/>
</dbReference>
<dbReference type="FunFam" id="3.40.50.300:FF:000221">
    <property type="entry name" value="Multidrug ABC transporter ATP-binding protein"/>
    <property type="match status" value="1"/>
</dbReference>
<dbReference type="AlphaFoldDB" id="A0A094WFA4"/>
<evidence type="ECO:0000256" key="1">
    <source>
        <dbReference type="ARBA" id="ARBA00004651"/>
    </source>
</evidence>
<dbReference type="PROSITE" id="PS50929">
    <property type="entry name" value="ABC_TM1F"/>
    <property type="match status" value="1"/>
</dbReference>
<keyword evidence="4 9" id="KW-0812">Transmembrane</keyword>
<dbReference type="InterPro" id="IPR017871">
    <property type="entry name" value="ABC_transporter-like_CS"/>
</dbReference>
<dbReference type="PANTHER" id="PTHR24221">
    <property type="entry name" value="ATP-BINDING CASSETTE SUB-FAMILY B"/>
    <property type="match status" value="1"/>
</dbReference>
<name>A0A094WFA4_9BACT</name>
<evidence type="ECO:0000313" key="12">
    <source>
        <dbReference type="EMBL" id="KGA94322.1"/>
    </source>
</evidence>
<evidence type="ECO:0000259" key="11">
    <source>
        <dbReference type="PROSITE" id="PS50929"/>
    </source>
</evidence>